<reference evidence="1 2" key="1">
    <citation type="submission" date="2017-06" db="EMBL/GenBank/DDBJ databases">
        <title>Comparative genomic analysis of Ambrosia Fusariam Clade fungi.</title>
        <authorList>
            <person name="Stajich J.E."/>
            <person name="Carrillo J."/>
            <person name="Kijimoto T."/>
            <person name="Eskalen A."/>
            <person name="O'Donnell K."/>
            <person name="Kasson M."/>
        </authorList>
    </citation>
    <scope>NUCLEOTIDE SEQUENCE [LARGE SCALE GENOMIC DNA]</scope>
    <source>
        <strain evidence="1 2">NRRL62579</strain>
    </source>
</reference>
<keyword evidence="2" id="KW-1185">Reference proteome</keyword>
<gene>
    <name evidence="1" type="ORF">CEP52_003571</name>
</gene>
<comment type="caution">
    <text evidence="1">The sequence shown here is derived from an EMBL/GenBank/DDBJ whole genome shotgun (WGS) entry which is preliminary data.</text>
</comment>
<name>A0A428U844_9HYPO</name>
<protein>
    <recommendedName>
        <fullName evidence="3">DNA/RNA-binding protein Alba-like domain-containing protein</fullName>
    </recommendedName>
</protein>
<evidence type="ECO:0008006" key="3">
    <source>
        <dbReference type="Google" id="ProtNLM"/>
    </source>
</evidence>
<dbReference type="Proteomes" id="UP000287144">
    <property type="component" value="Unassembled WGS sequence"/>
</dbReference>
<dbReference type="AlphaFoldDB" id="A0A428U844"/>
<proteinExistence type="predicted"/>
<evidence type="ECO:0000313" key="2">
    <source>
        <dbReference type="Proteomes" id="UP000287144"/>
    </source>
</evidence>
<organism evidence="1 2">
    <name type="scientific">Fusarium oligoseptatum</name>
    <dbReference type="NCBI Taxonomy" id="2604345"/>
    <lineage>
        <taxon>Eukaryota</taxon>
        <taxon>Fungi</taxon>
        <taxon>Dikarya</taxon>
        <taxon>Ascomycota</taxon>
        <taxon>Pezizomycotina</taxon>
        <taxon>Sordariomycetes</taxon>
        <taxon>Hypocreomycetidae</taxon>
        <taxon>Hypocreales</taxon>
        <taxon>Nectriaceae</taxon>
        <taxon>Fusarium</taxon>
        <taxon>Fusarium solani species complex</taxon>
    </lineage>
</organism>
<dbReference type="EMBL" id="NKCK01000023">
    <property type="protein sequence ID" value="RSM10477.1"/>
    <property type="molecule type" value="Genomic_DNA"/>
</dbReference>
<evidence type="ECO:0000313" key="1">
    <source>
        <dbReference type="EMBL" id="RSM10477.1"/>
    </source>
</evidence>
<accession>A0A428U844</accession>
<sequence length="176" mass="20021">MALAKEARCSRSQRSPHEAILAELRSKYEVLAVSVISSTKITKRITSVVSHLLEESERPRLVLLHARTADVCKLITVVEKCKRVLGEEGKAYYQYNQLFDLPEKPKKRDLVEETVLENDAEEGDGSDSDDFEVMHSRFEDAVLPRPSTRSVKSMRVFLSIAPIMELKSKKGYHYPV</sequence>